<evidence type="ECO:0000256" key="1">
    <source>
        <dbReference type="SAM" id="MobiDB-lite"/>
    </source>
</evidence>
<dbReference type="PROSITE" id="PS51257">
    <property type="entry name" value="PROKAR_LIPOPROTEIN"/>
    <property type="match status" value="1"/>
</dbReference>
<feature type="region of interest" description="Disordered" evidence="1">
    <location>
        <begin position="152"/>
        <end position="172"/>
    </location>
</feature>
<protein>
    <submittedName>
        <fullName evidence="4">DUF4124 domain-containing protein</fullName>
    </submittedName>
</protein>
<feature type="signal peptide" evidence="2">
    <location>
        <begin position="1"/>
        <end position="21"/>
    </location>
</feature>
<evidence type="ECO:0000313" key="4">
    <source>
        <dbReference type="EMBL" id="QBI01188.1"/>
    </source>
</evidence>
<accession>A0ABX5RTQ7</accession>
<dbReference type="Pfam" id="PF13511">
    <property type="entry name" value="DUF4124"/>
    <property type="match status" value="1"/>
</dbReference>
<keyword evidence="5" id="KW-1185">Reference proteome</keyword>
<feature type="compositionally biased region" description="Basic and acidic residues" evidence="1">
    <location>
        <begin position="152"/>
        <end position="166"/>
    </location>
</feature>
<feature type="compositionally biased region" description="Basic and acidic residues" evidence="1">
    <location>
        <begin position="90"/>
        <end position="112"/>
    </location>
</feature>
<dbReference type="RefSeq" id="WP_131145310.1">
    <property type="nucleotide sequence ID" value="NZ_BMWV01000007.1"/>
</dbReference>
<name>A0ABX5RTQ7_9BURK</name>
<dbReference type="InterPro" id="IPR025392">
    <property type="entry name" value="DUF4124"/>
</dbReference>
<keyword evidence="2" id="KW-0732">Signal</keyword>
<organism evidence="4 5">
    <name type="scientific">Pseudoduganella albidiflava</name>
    <dbReference type="NCBI Taxonomy" id="321983"/>
    <lineage>
        <taxon>Bacteria</taxon>
        <taxon>Pseudomonadati</taxon>
        <taxon>Pseudomonadota</taxon>
        <taxon>Betaproteobacteria</taxon>
        <taxon>Burkholderiales</taxon>
        <taxon>Oxalobacteraceae</taxon>
        <taxon>Telluria group</taxon>
        <taxon>Pseudoduganella</taxon>
    </lineage>
</organism>
<feature type="chain" id="PRO_5046051334" evidence="2">
    <location>
        <begin position="22"/>
        <end position="172"/>
    </location>
</feature>
<evidence type="ECO:0000313" key="5">
    <source>
        <dbReference type="Proteomes" id="UP000292307"/>
    </source>
</evidence>
<feature type="region of interest" description="Disordered" evidence="1">
    <location>
        <begin position="29"/>
        <end position="119"/>
    </location>
</feature>
<sequence>MKPRQWMLGALLLACGAAAHAQWEWKDANNKRHLSDRPPPPSVPASRILKAPRGQMPDLRREMAEPAPAAASGTGASTGKEKSAPTTADRNAEFNKRRTEAAEQARKADQQAKNKAAGAAACDNARANLRVLESGIRIATTDRNGEQAFLDEPQKAEQVRRNRDTLATHCQQ</sequence>
<feature type="domain" description="DUF4124" evidence="3">
    <location>
        <begin position="10"/>
        <end position="57"/>
    </location>
</feature>
<dbReference type="EMBL" id="CP036401">
    <property type="protein sequence ID" value="QBI01188.1"/>
    <property type="molecule type" value="Genomic_DNA"/>
</dbReference>
<feature type="compositionally biased region" description="Low complexity" evidence="1">
    <location>
        <begin position="66"/>
        <end position="78"/>
    </location>
</feature>
<proteinExistence type="predicted"/>
<gene>
    <name evidence="4" type="ORF">EYF70_10285</name>
</gene>
<evidence type="ECO:0000259" key="3">
    <source>
        <dbReference type="Pfam" id="PF13511"/>
    </source>
</evidence>
<dbReference type="Proteomes" id="UP000292307">
    <property type="component" value="Chromosome"/>
</dbReference>
<evidence type="ECO:0000256" key="2">
    <source>
        <dbReference type="SAM" id="SignalP"/>
    </source>
</evidence>
<reference evidence="4 5" key="1">
    <citation type="submission" date="2019-02" db="EMBL/GenBank/DDBJ databases">
        <title>Draft Genome Sequences of Six Type Strains of the Genus Massilia.</title>
        <authorList>
            <person name="Miess H."/>
            <person name="Frediansyhah A."/>
            <person name="Gross H."/>
        </authorList>
    </citation>
    <scope>NUCLEOTIDE SEQUENCE [LARGE SCALE GENOMIC DNA]</scope>
    <source>
        <strain evidence="4 5">DSM 17472</strain>
    </source>
</reference>